<dbReference type="Pfam" id="PF13424">
    <property type="entry name" value="TPR_12"/>
    <property type="match status" value="1"/>
</dbReference>
<dbReference type="SMART" id="SM00028">
    <property type="entry name" value="TPR"/>
    <property type="match status" value="4"/>
</dbReference>
<evidence type="ECO:0000313" key="6">
    <source>
        <dbReference type="Proteomes" id="UP000663829"/>
    </source>
</evidence>
<dbReference type="InterPro" id="IPR019734">
    <property type="entry name" value="TPR_rpt"/>
</dbReference>
<dbReference type="Proteomes" id="UP000681722">
    <property type="component" value="Unassembled WGS sequence"/>
</dbReference>
<dbReference type="AlphaFoldDB" id="A0A815XIH5"/>
<proteinExistence type="predicted"/>
<feature type="repeat" description="TPR" evidence="3">
    <location>
        <begin position="293"/>
        <end position="326"/>
    </location>
</feature>
<dbReference type="Gene3D" id="3.90.176.10">
    <property type="entry name" value="Toxin ADP-ribosyltransferase, Chain A, domain 1"/>
    <property type="match status" value="1"/>
</dbReference>
<evidence type="ECO:0000313" key="4">
    <source>
        <dbReference type="EMBL" id="CAF1557931.1"/>
    </source>
</evidence>
<sequence>MDKIDEFHKNCWETGAIYYYTTDSFLFRQVNEAFRYEDIERIFTFRQYITDLHRQLAQQPIPCQNTMPFLRGKKLSITVLQQLNDNVGNLISMNGFLSTTRDLNVAKIFAGVDENLDGYESAVFEMYVDKVVRIGRSYADIKDLSKFPEEHEVLFSMGFVWQIQSMDKGDHSFWTIVMRSCSDLDSEQANHFKELSSGYTFLSMGNILHELGEFTNAENFYYRMLEDRDLPNETRGHVYYNIAMLADEQGKYFSALENLHRTLDFIKPTTTPNDRRSAASLPLIAPGRLTSRLRILNNMGLLYHKMSDYERAYRSFTEALAEQDCAAEIANVHNNLGRLEFEYAKYEEAHGHFTQAVELAKDNERVAEFKQHLNAVNQRLCK</sequence>
<organism evidence="4 6">
    <name type="scientific">Didymodactylos carnosus</name>
    <dbReference type="NCBI Taxonomy" id="1234261"/>
    <lineage>
        <taxon>Eukaryota</taxon>
        <taxon>Metazoa</taxon>
        <taxon>Spiralia</taxon>
        <taxon>Gnathifera</taxon>
        <taxon>Rotifera</taxon>
        <taxon>Eurotatoria</taxon>
        <taxon>Bdelloidea</taxon>
        <taxon>Philodinida</taxon>
        <taxon>Philodinidae</taxon>
        <taxon>Didymodactylos</taxon>
    </lineage>
</organism>
<feature type="repeat" description="TPR" evidence="3">
    <location>
        <begin position="330"/>
        <end position="363"/>
    </location>
</feature>
<dbReference type="EMBL" id="CAJNOQ010027985">
    <property type="protein sequence ID" value="CAF1557931.1"/>
    <property type="molecule type" value="Genomic_DNA"/>
</dbReference>
<keyword evidence="6" id="KW-1185">Reference proteome</keyword>
<keyword evidence="1" id="KW-0677">Repeat</keyword>
<dbReference type="OrthoDB" id="10017143at2759"/>
<dbReference type="SUPFAM" id="SSF56399">
    <property type="entry name" value="ADP-ribosylation"/>
    <property type="match status" value="1"/>
</dbReference>
<dbReference type="SUPFAM" id="SSF48452">
    <property type="entry name" value="TPR-like"/>
    <property type="match status" value="1"/>
</dbReference>
<protein>
    <recommendedName>
        <fullName evidence="7">Tetratricopeptide repeat protein</fullName>
    </recommendedName>
</protein>
<dbReference type="PANTHER" id="PTHR45641">
    <property type="entry name" value="TETRATRICOPEPTIDE REPEAT PROTEIN (AFU_ORTHOLOGUE AFUA_6G03870)"/>
    <property type="match status" value="1"/>
</dbReference>
<keyword evidence="2 3" id="KW-0802">TPR repeat</keyword>
<gene>
    <name evidence="4" type="ORF">GPM918_LOCUS39592</name>
    <name evidence="5" type="ORF">SRO942_LOCUS40476</name>
</gene>
<evidence type="ECO:0000256" key="2">
    <source>
        <dbReference type="ARBA" id="ARBA00022803"/>
    </source>
</evidence>
<evidence type="ECO:0000256" key="3">
    <source>
        <dbReference type="PROSITE-ProRule" id="PRU00339"/>
    </source>
</evidence>
<accession>A0A815XIH5</accession>
<comment type="caution">
    <text evidence="4">The sequence shown here is derived from an EMBL/GenBank/DDBJ whole genome shotgun (WGS) entry which is preliminary data.</text>
</comment>
<dbReference type="PANTHER" id="PTHR45641:SF19">
    <property type="entry name" value="NEPHROCYSTIN-3"/>
    <property type="match status" value="1"/>
</dbReference>
<dbReference type="PROSITE" id="PS50005">
    <property type="entry name" value="TPR"/>
    <property type="match status" value="2"/>
</dbReference>
<reference evidence="4" key="1">
    <citation type="submission" date="2021-02" db="EMBL/GenBank/DDBJ databases">
        <authorList>
            <person name="Nowell W R."/>
        </authorList>
    </citation>
    <scope>NUCLEOTIDE SEQUENCE</scope>
</reference>
<dbReference type="PROSITE" id="PS51996">
    <property type="entry name" value="TR_MART"/>
    <property type="match status" value="1"/>
</dbReference>
<name>A0A815XIH5_9BILA</name>
<dbReference type="EMBL" id="CAJOBC010093711">
    <property type="protein sequence ID" value="CAF4419237.1"/>
    <property type="molecule type" value="Genomic_DNA"/>
</dbReference>
<dbReference type="Proteomes" id="UP000663829">
    <property type="component" value="Unassembled WGS sequence"/>
</dbReference>
<dbReference type="Gene3D" id="1.25.40.10">
    <property type="entry name" value="Tetratricopeptide repeat domain"/>
    <property type="match status" value="2"/>
</dbReference>
<dbReference type="InterPro" id="IPR011990">
    <property type="entry name" value="TPR-like_helical_dom_sf"/>
</dbReference>
<evidence type="ECO:0000313" key="5">
    <source>
        <dbReference type="EMBL" id="CAF4419237.1"/>
    </source>
</evidence>
<evidence type="ECO:0008006" key="7">
    <source>
        <dbReference type="Google" id="ProtNLM"/>
    </source>
</evidence>
<evidence type="ECO:0000256" key="1">
    <source>
        <dbReference type="ARBA" id="ARBA00022737"/>
    </source>
</evidence>